<evidence type="ECO:0000313" key="4">
    <source>
        <dbReference type="EMBL" id="NYI81314.1"/>
    </source>
</evidence>
<sequence length="60" mass="6233">MPKRPKVTVIRSGPNTPDIVVDPSARTPYVQVGVHTITPAAARTLAKNLTKAAGLAEKGA</sequence>
<evidence type="ECO:0000313" key="6">
    <source>
        <dbReference type="EMBL" id="NYI81351.1"/>
    </source>
</evidence>
<dbReference type="EMBL" id="JACBZR010000003">
    <property type="protein sequence ID" value="NYI81314.1"/>
    <property type="molecule type" value="Genomic_DNA"/>
</dbReference>
<dbReference type="AlphaFoldDB" id="A0A7Z0IVQ9"/>
<evidence type="ECO:0000313" key="5">
    <source>
        <dbReference type="EMBL" id="NYI81332.1"/>
    </source>
</evidence>
<dbReference type="Proteomes" id="UP000564496">
    <property type="component" value="Unassembled WGS sequence"/>
</dbReference>
<name>A0A7Z0IVQ9_9ACTN</name>
<evidence type="ECO:0000313" key="3">
    <source>
        <dbReference type="EMBL" id="NYI81277.1"/>
    </source>
</evidence>
<reference evidence="6 7" key="1">
    <citation type="submission" date="2020-07" db="EMBL/GenBank/DDBJ databases">
        <title>Sequencing the genomes of 1000 actinobacteria strains.</title>
        <authorList>
            <person name="Klenk H.-P."/>
        </authorList>
    </citation>
    <scope>NUCLEOTIDE SEQUENCE [LARGE SCALE GENOMIC DNA]</scope>
    <source>
        <strain evidence="6 7">DSM 26487</strain>
    </source>
</reference>
<evidence type="ECO:0000313" key="2">
    <source>
        <dbReference type="EMBL" id="NYI80886.1"/>
    </source>
</evidence>
<dbReference type="EMBL" id="JACBZR010000003">
    <property type="protein sequence ID" value="NYI81351.1"/>
    <property type="molecule type" value="Genomic_DNA"/>
</dbReference>
<comment type="caution">
    <text evidence="6">The sequence shown here is derived from an EMBL/GenBank/DDBJ whole genome shotgun (WGS) entry which is preliminary data.</text>
</comment>
<dbReference type="EMBL" id="JACBZR010000001">
    <property type="protein sequence ID" value="NYI80886.1"/>
    <property type="molecule type" value="Genomic_DNA"/>
</dbReference>
<feature type="region of interest" description="Disordered" evidence="1">
    <location>
        <begin position="1"/>
        <end position="22"/>
    </location>
</feature>
<gene>
    <name evidence="2" type="ORF">BJ988_005534</name>
    <name evidence="3" type="ORF">BJ988_005985</name>
    <name evidence="4" type="ORF">BJ988_006022</name>
    <name evidence="5" type="ORF">BJ988_006040</name>
    <name evidence="6" type="ORF">BJ988_006059</name>
</gene>
<organism evidence="6 7">
    <name type="scientific">Nocardioides panzhihuensis</name>
    <dbReference type="NCBI Taxonomy" id="860243"/>
    <lineage>
        <taxon>Bacteria</taxon>
        <taxon>Bacillati</taxon>
        <taxon>Actinomycetota</taxon>
        <taxon>Actinomycetes</taxon>
        <taxon>Propionibacteriales</taxon>
        <taxon>Nocardioidaceae</taxon>
        <taxon>Nocardioides</taxon>
    </lineage>
</organism>
<proteinExistence type="predicted"/>
<dbReference type="RefSeq" id="WP_179661030.1">
    <property type="nucleotide sequence ID" value="NZ_JACBZR010000001.1"/>
</dbReference>
<accession>A0A7Z0IVQ9</accession>
<dbReference type="EMBL" id="JACBZR010000003">
    <property type="protein sequence ID" value="NYI81332.1"/>
    <property type="molecule type" value="Genomic_DNA"/>
</dbReference>
<protein>
    <submittedName>
        <fullName evidence="6">Uncharacterized protein</fullName>
    </submittedName>
</protein>
<dbReference type="EMBL" id="JACBZR010000003">
    <property type="protein sequence ID" value="NYI81277.1"/>
    <property type="molecule type" value="Genomic_DNA"/>
</dbReference>
<keyword evidence="7" id="KW-1185">Reference proteome</keyword>
<evidence type="ECO:0000256" key="1">
    <source>
        <dbReference type="SAM" id="MobiDB-lite"/>
    </source>
</evidence>
<evidence type="ECO:0000313" key="7">
    <source>
        <dbReference type="Proteomes" id="UP000564496"/>
    </source>
</evidence>